<feature type="chain" id="PRO_5020243232" evidence="1">
    <location>
        <begin position="25"/>
        <end position="89"/>
    </location>
</feature>
<dbReference type="EMBL" id="PYDT01000003">
    <property type="protein sequence ID" value="THU67959.1"/>
    <property type="molecule type" value="Genomic_DNA"/>
</dbReference>
<name>A0A4S8K007_MUSBA</name>
<sequence>MALPSRRMVVLALCLLLLVDVSTGTDEAVDCDLLPDACYDACRKNGHWAITCVGCYIACPEIDGGNLGGIGQVNKMADSPSAGTTVEQP</sequence>
<protein>
    <submittedName>
        <fullName evidence="2">Uncharacterized protein</fullName>
    </submittedName>
</protein>
<evidence type="ECO:0000313" key="3">
    <source>
        <dbReference type="Proteomes" id="UP000317650"/>
    </source>
</evidence>
<proteinExistence type="predicted"/>
<evidence type="ECO:0000256" key="1">
    <source>
        <dbReference type="SAM" id="SignalP"/>
    </source>
</evidence>
<keyword evidence="1" id="KW-0732">Signal</keyword>
<comment type="caution">
    <text evidence="2">The sequence shown here is derived from an EMBL/GenBank/DDBJ whole genome shotgun (WGS) entry which is preliminary data.</text>
</comment>
<evidence type="ECO:0000313" key="2">
    <source>
        <dbReference type="EMBL" id="THU67959.1"/>
    </source>
</evidence>
<dbReference type="AlphaFoldDB" id="A0A4S8K007"/>
<organism evidence="2 3">
    <name type="scientific">Musa balbisiana</name>
    <name type="common">Banana</name>
    <dbReference type="NCBI Taxonomy" id="52838"/>
    <lineage>
        <taxon>Eukaryota</taxon>
        <taxon>Viridiplantae</taxon>
        <taxon>Streptophyta</taxon>
        <taxon>Embryophyta</taxon>
        <taxon>Tracheophyta</taxon>
        <taxon>Spermatophyta</taxon>
        <taxon>Magnoliopsida</taxon>
        <taxon>Liliopsida</taxon>
        <taxon>Zingiberales</taxon>
        <taxon>Musaceae</taxon>
        <taxon>Musa</taxon>
    </lineage>
</organism>
<reference evidence="2 3" key="1">
    <citation type="journal article" date="2019" name="Nat. Plants">
        <title>Genome sequencing of Musa balbisiana reveals subgenome evolution and function divergence in polyploid bananas.</title>
        <authorList>
            <person name="Yao X."/>
        </authorList>
    </citation>
    <scope>NUCLEOTIDE SEQUENCE [LARGE SCALE GENOMIC DNA]</scope>
    <source>
        <strain evidence="3">cv. DH-PKW</strain>
        <tissue evidence="2">Leaves</tissue>
    </source>
</reference>
<feature type="signal peptide" evidence="1">
    <location>
        <begin position="1"/>
        <end position="24"/>
    </location>
</feature>
<accession>A0A4S8K007</accession>
<keyword evidence="3" id="KW-1185">Reference proteome</keyword>
<gene>
    <name evidence="2" type="ORF">C4D60_Mb05t30210</name>
</gene>
<dbReference type="Proteomes" id="UP000317650">
    <property type="component" value="Chromosome 5"/>
</dbReference>